<dbReference type="Pfam" id="PF21530">
    <property type="entry name" value="Pif1_2B_dom"/>
    <property type="match status" value="1"/>
</dbReference>
<dbReference type="GO" id="GO:0000723">
    <property type="term" value="P:telomere maintenance"/>
    <property type="evidence" value="ECO:0007669"/>
    <property type="project" value="InterPro"/>
</dbReference>
<dbReference type="GO" id="GO:0043139">
    <property type="term" value="F:5'-3' DNA helicase activity"/>
    <property type="evidence" value="ECO:0007669"/>
    <property type="project" value="UniProtKB-EC"/>
</dbReference>
<dbReference type="InterPro" id="IPR049163">
    <property type="entry name" value="Pif1-like_2B_dom"/>
</dbReference>
<keyword evidence="1" id="KW-0547">Nucleotide-binding</keyword>
<keyword evidence="1" id="KW-0227">DNA damage</keyword>
<dbReference type="EMBL" id="BKCJ010109845">
    <property type="protein sequence ID" value="GEX46434.1"/>
    <property type="molecule type" value="Genomic_DNA"/>
</dbReference>
<keyword evidence="1 5" id="KW-0347">Helicase</keyword>
<comment type="caution">
    <text evidence="5">The sequence shown here is derived from an EMBL/GenBank/DDBJ whole genome shotgun (WGS) entry which is preliminary data.</text>
</comment>
<dbReference type="SUPFAM" id="SSF52540">
    <property type="entry name" value="P-loop containing nucleoside triphosphate hydrolases"/>
    <property type="match status" value="1"/>
</dbReference>
<keyword evidence="1" id="KW-0233">DNA recombination</keyword>
<evidence type="ECO:0000259" key="4">
    <source>
        <dbReference type="Pfam" id="PF21530"/>
    </source>
</evidence>
<feature type="region of interest" description="Disordered" evidence="2">
    <location>
        <begin position="901"/>
        <end position="978"/>
    </location>
</feature>
<evidence type="ECO:0000256" key="2">
    <source>
        <dbReference type="SAM" id="MobiDB-lite"/>
    </source>
</evidence>
<dbReference type="InterPro" id="IPR010285">
    <property type="entry name" value="DNA_helicase_pif1-like_DEAD"/>
</dbReference>
<dbReference type="GO" id="GO:0005524">
    <property type="term" value="F:ATP binding"/>
    <property type="evidence" value="ECO:0007669"/>
    <property type="project" value="UniProtKB-KW"/>
</dbReference>
<protein>
    <recommendedName>
        <fullName evidence="1">ATP-dependent DNA helicase</fullName>
        <ecNumber evidence="1">5.6.2.3</ecNumber>
    </recommendedName>
</protein>
<dbReference type="GO" id="GO:0006281">
    <property type="term" value="P:DNA repair"/>
    <property type="evidence" value="ECO:0007669"/>
    <property type="project" value="UniProtKB-KW"/>
</dbReference>
<dbReference type="GO" id="GO:0016787">
    <property type="term" value="F:hydrolase activity"/>
    <property type="evidence" value="ECO:0007669"/>
    <property type="project" value="UniProtKB-KW"/>
</dbReference>
<gene>
    <name evidence="5" type="ORF">Tci_318409</name>
</gene>
<dbReference type="AlphaFoldDB" id="A0A699H6N4"/>
<feature type="compositionally biased region" description="Basic and acidic residues" evidence="2">
    <location>
        <begin position="933"/>
        <end position="943"/>
    </location>
</feature>
<dbReference type="PANTHER" id="PTHR10492">
    <property type="match status" value="1"/>
</dbReference>
<sequence length="978" mass="112516">MQQIRFKSRDNLEAVVSNPAKKKKILTEWLPYNECYTDGRHLTYLNFHLEYTWNKTDKYWQRRRRQNKPVIGRLTYIHPSVGDLFYQRILLCHQKGCKSFREIRAVNGIVFPTNKAACEALDPTQLWQKLWKDMSHDIPRRLSRLFQIPELEQNETEMQACALFELKAIMNSNSRMRKEFILPMPSRKLFHILENRVIIKERNYNREVLLKERDTLLPKLNKDQKLILNEILKTVTNNQQLLIFIYIHGGTGITSLLLPSGRTAHSRFKISLNLHEECTCSIKNSQLADLLRETDLIIWDETPMYDHRCYEALDRCLRDILDNPQTVFGDDEKERIQCFSSWLLDIGDGNVGAANETNIKNSSMVEISDELCISDEDTAITDLINSIYDSQTFERPNAEHLQKKVIVCLKNKTAYTINTQVLSALNQRQHVYLSSNDATLHGKDGGETELLYPNEYLNSLKFVRLPPHRLELKVGAPIILLRNLNLTGGLCNRTRMIVMELLNKVIEARIITGTRISEKVFLPRISFINRDLQMPLVFKINQFPVKLSYAMTINKSQGQSLEKIGVFLPELVFAHGQLHVALSRATSFEGTMAEPSETSPKAADKGKLILFKQEASNLNDIKPTDMNKTIEVWVYRKWTAMNVKTKEASNFCCILLDKQWIQPTIPDTKAKKYDMNEYAQMRKPVVIAVSSTWETTKYEGLQLSATPTTYYYLNPNILEIHHILNVYAQFINLMELLEIQSQPCHTDEEEKNEKSVFHTITSQCQPTTLPEATITKVTAEQGWYYKKCTSCNKKEPEQTSVCSDHGPQPTLNYWYCFRIIIDDGTSTATITCFSPEAHTFAPNCNELVNIVENKDTCRLPDALKALENRTYIFQYRFGKKARPQRPNFSLDAVFNASPQPVLRLPPPQYATSPPQELLEQTSSATTPQPTKTDPCHSTKDLAKGFDSSSKITKKTAKKELFQDTEYGEKNQGKKTKDS</sequence>
<dbReference type="CDD" id="cd18809">
    <property type="entry name" value="SF1_C_RecD"/>
    <property type="match status" value="1"/>
</dbReference>
<keyword evidence="1" id="KW-0378">Hydrolase</keyword>
<dbReference type="Gene3D" id="2.40.50.140">
    <property type="entry name" value="Nucleic acid-binding proteins"/>
    <property type="match status" value="1"/>
</dbReference>
<dbReference type="Pfam" id="PF05970">
    <property type="entry name" value="PIF1"/>
    <property type="match status" value="1"/>
</dbReference>
<evidence type="ECO:0000259" key="3">
    <source>
        <dbReference type="Pfam" id="PF05970"/>
    </source>
</evidence>
<dbReference type="Gene3D" id="3.40.50.300">
    <property type="entry name" value="P-loop containing nucleotide triphosphate hydrolases"/>
    <property type="match status" value="1"/>
</dbReference>
<reference evidence="5" key="1">
    <citation type="journal article" date="2019" name="Sci. Rep.">
        <title>Draft genome of Tanacetum cinerariifolium, the natural source of mosquito coil.</title>
        <authorList>
            <person name="Yamashiro T."/>
            <person name="Shiraishi A."/>
            <person name="Satake H."/>
            <person name="Nakayama K."/>
        </authorList>
    </citation>
    <scope>NUCLEOTIDE SEQUENCE</scope>
</reference>
<dbReference type="InterPro" id="IPR012340">
    <property type="entry name" value="NA-bd_OB-fold"/>
</dbReference>
<evidence type="ECO:0000256" key="1">
    <source>
        <dbReference type="RuleBase" id="RU363044"/>
    </source>
</evidence>
<evidence type="ECO:0000313" key="5">
    <source>
        <dbReference type="EMBL" id="GEX46434.1"/>
    </source>
</evidence>
<feature type="compositionally biased region" description="Basic and acidic residues" evidence="2">
    <location>
        <begin position="957"/>
        <end position="978"/>
    </location>
</feature>
<comment type="catalytic activity">
    <reaction evidence="1">
        <text>ATP + H2O = ADP + phosphate + H(+)</text>
        <dbReference type="Rhea" id="RHEA:13065"/>
        <dbReference type="ChEBI" id="CHEBI:15377"/>
        <dbReference type="ChEBI" id="CHEBI:15378"/>
        <dbReference type="ChEBI" id="CHEBI:30616"/>
        <dbReference type="ChEBI" id="CHEBI:43474"/>
        <dbReference type="ChEBI" id="CHEBI:456216"/>
        <dbReference type="EC" id="5.6.2.3"/>
    </reaction>
</comment>
<feature type="domain" description="DNA helicase Pif1-like 2B" evidence="4">
    <location>
        <begin position="455"/>
        <end position="501"/>
    </location>
</feature>
<keyword evidence="1" id="KW-0234">DNA repair</keyword>
<feature type="domain" description="DNA helicase Pif1-like DEAD-box helicase" evidence="3">
    <location>
        <begin position="251"/>
        <end position="329"/>
    </location>
</feature>
<comment type="cofactor">
    <cofactor evidence="1">
        <name>Mg(2+)</name>
        <dbReference type="ChEBI" id="CHEBI:18420"/>
    </cofactor>
</comment>
<dbReference type="InterPro" id="IPR027417">
    <property type="entry name" value="P-loop_NTPase"/>
</dbReference>
<accession>A0A699H6N4</accession>
<organism evidence="5">
    <name type="scientific">Tanacetum cinerariifolium</name>
    <name type="common">Dalmatian daisy</name>
    <name type="synonym">Chrysanthemum cinerariifolium</name>
    <dbReference type="NCBI Taxonomy" id="118510"/>
    <lineage>
        <taxon>Eukaryota</taxon>
        <taxon>Viridiplantae</taxon>
        <taxon>Streptophyta</taxon>
        <taxon>Embryophyta</taxon>
        <taxon>Tracheophyta</taxon>
        <taxon>Spermatophyta</taxon>
        <taxon>Magnoliopsida</taxon>
        <taxon>eudicotyledons</taxon>
        <taxon>Gunneridae</taxon>
        <taxon>Pentapetalae</taxon>
        <taxon>asterids</taxon>
        <taxon>campanulids</taxon>
        <taxon>Asterales</taxon>
        <taxon>Asteraceae</taxon>
        <taxon>Asteroideae</taxon>
        <taxon>Anthemideae</taxon>
        <taxon>Anthemidinae</taxon>
        <taxon>Tanacetum</taxon>
    </lineage>
</organism>
<keyword evidence="1" id="KW-0067">ATP-binding</keyword>
<dbReference type="PANTHER" id="PTHR10492:SF96">
    <property type="entry name" value="ATP-DEPENDENT DNA HELICASE"/>
    <property type="match status" value="1"/>
</dbReference>
<dbReference type="EC" id="5.6.2.3" evidence="1"/>
<comment type="similarity">
    <text evidence="1">Belongs to the helicase family.</text>
</comment>
<dbReference type="SUPFAM" id="SSF50249">
    <property type="entry name" value="Nucleic acid-binding proteins"/>
    <property type="match status" value="1"/>
</dbReference>
<dbReference type="GO" id="GO:0006310">
    <property type="term" value="P:DNA recombination"/>
    <property type="evidence" value="ECO:0007669"/>
    <property type="project" value="UniProtKB-KW"/>
</dbReference>
<name>A0A699H6N4_TANCI</name>
<feature type="compositionally biased region" description="Polar residues" evidence="2">
    <location>
        <begin position="909"/>
        <end position="931"/>
    </location>
</feature>
<proteinExistence type="inferred from homology"/>